<keyword evidence="4 5" id="KW-0472">Membrane</keyword>
<feature type="transmembrane region" description="Helical" evidence="5">
    <location>
        <begin position="6"/>
        <end position="27"/>
    </location>
</feature>
<evidence type="ECO:0000256" key="4">
    <source>
        <dbReference type="ARBA" id="ARBA00023136"/>
    </source>
</evidence>
<dbReference type="Pfam" id="PF04191">
    <property type="entry name" value="PEMT"/>
    <property type="match status" value="1"/>
</dbReference>
<evidence type="ECO:0000313" key="7">
    <source>
        <dbReference type="Proteomes" id="UP000570474"/>
    </source>
</evidence>
<dbReference type="GO" id="GO:0032259">
    <property type="term" value="P:methylation"/>
    <property type="evidence" value="ECO:0007669"/>
    <property type="project" value="UniProtKB-KW"/>
</dbReference>
<keyword evidence="3 5" id="KW-1133">Transmembrane helix</keyword>
<keyword evidence="2 5" id="KW-0812">Transmembrane</keyword>
<organism evidence="6 7">
    <name type="scientific">Chitinophaga varians</name>
    <dbReference type="NCBI Taxonomy" id="2202339"/>
    <lineage>
        <taxon>Bacteria</taxon>
        <taxon>Pseudomonadati</taxon>
        <taxon>Bacteroidota</taxon>
        <taxon>Chitinophagia</taxon>
        <taxon>Chitinophagales</taxon>
        <taxon>Chitinophagaceae</taxon>
        <taxon>Chitinophaga</taxon>
    </lineage>
</organism>
<feature type="transmembrane region" description="Helical" evidence="5">
    <location>
        <begin position="70"/>
        <end position="93"/>
    </location>
</feature>
<dbReference type="PANTHER" id="PTHR43847:SF1">
    <property type="entry name" value="BLL3993 PROTEIN"/>
    <property type="match status" value="1"/>
</dbReference>
<comment type="caution">
    <text evidence="6">The sequence shown here is derived from an EMBL/GenBank/DDBJ whole genome shotgun (WGS) entry which is preliminary data.</text>
</comment>
<dbReference type="InterPro" id="IPR007318">
    <property type="entry name" value="Phopholipid_MeTrfase"/>
</dbReference>
<keyword evidence="6" id="KW-0808">Transferase</keyword>
<dbReference type="GO" id="GO:0008168">
    <property type="term" value="F:methyltransferase activity"/>
    <property type="evidence" value="ECO:0007669"/>
    <property type="project" value="UniProtKB-KW"/>
</dbReference>
<reference evidence="6 7" key="1">
    <citation type="submission" date="2020-04" db="EMBL/GenBank/DDBJ databases">
        <authorList>
            <person name="Yin C."/>
        </authorList>
    </citation>
    <scope>NUCLEOTIDE SEQUENCE [LARGE SCALE GENOMIC DNA]</scope>
    <source>
        <strain evidence="6 7">Ae27</strain>
    </source>
</reference>
<feature type="transmembrane region" description="Helical" evidence="5">
    <location>
        <begin position="39"/>
        <end position="58"/>
    </location>
</feature>
<evidence type="ECO:0000256" key="2">
    <source>
        <dbReference type="ARBA" id="ARBA00022692"/>
    </source>
</evidence>
<name>A0A847S2D4_9BACT</name>
<dbReference type="InterPro" id="IPR052527">
    <property type="entry name" value="Metal_cation-efflux_comp"/>
</dbReference>
<sequence length="188" mass="21430">MNILSSVIYMIWFLSEILLHRILRGGAPDDQKKKDKGSLAYIWIIILVSINTAVYISYKTKFPILQQGSLMNYIGLSVILAGMALRFYAIASLGRLFTVVVTIRKDHHIKKDGIYSILRHPSYAGSLLSFLGFGLSLNNWTGLAIAFVPVLAAFIYRMNIEEKVLTEQFGNEYAEYIQQTRRILPFIY</sequence>
<comment type="subcellular location">
    <subcellularLocation>
        <location evidence="1">Endomembrane system</location>
        <topology evidence="1">Multi-pass membrane protein</topology>
    </subcellularLocation>
</comment>
<dbReference type="EMBL" id="JABAIA010000004">
    <property type="protein sequence ID" value="NLR69076.1"/>
    <property type="molecule type" value="Genomic_DNA"/>
</dbReference>
<dbReference type="AlphaFoldDB" id="A0A847S2D4"/>
<evidence type="ECO:0000256" key="5">
    <source>
        <dbReference type="SAM" id="Phobius"/>
    </source>
</evidence>
<keyword evidence="7" id="KW-1185">Reference proteome</keyword>
<protein>
    <submittedName>
        <fullName evidence="6">Isoprenylcysteine carboxylmethyltransferase family protein</fullName>
    </submittedName>
</protein>
<dbReference type="Proteomes" id="UP000570474">
    <property type="component" value="Unassembled WGS sequence"/>
</dbReference>
<evidence type="ECO:0000313" key="6">
    <source>
        <dbReference type="EMBL" id="NLR69076.1"/>
    </source>
</evidence>
<feature type="transmembrane region" description="Helical" evidence="5">
    <location>
        <begin position="139"/>
        <end position="156"/>
    </location>
</feature>
<dbReference type="Gene3D" id="1.20.120.1630">
    <property type="match status" value="1"/>
</dbReference>
<dbReference type="RefSeq" id="WP_168875009.1">
    <property type="nucleotide sequence ID" value="NZ_JABAIA010000004.1"/>
</dbReference>
<evidence type="ECO:0000256" key="3">
    <source>
        <dbReference type="ARBA" id="ARBA00022989"/>
    </source>
</evidence>
<proteinExistence type="predicted"/>
<evidence type="ECO:0000256" key="1">
    <source>
        <dbReference type="ARBA" id="ARBA00004127"/>
    </source>
</evidence>
<keyword evidence="6" id="KW-0489">Methyltransferase</keyword>
<gene>
    <name evidence="6" type="ORF">HGH92_32550</name>
</gene>
<dbReference type="GO" id="GO:0012505">
    <property type="term" value="C:endomembrane system"/>
    <property type="evidence" value="ECO:0007669"/>
    <property type="project" value="UniProtKB-SubCell"/>
</dbReference>
<dbReference type="PANTHER" id="PTHR43847">
    <property type="entry name" value="BLL3993 PROTEIN"/>
    <property type="match status" value="1"/>
</dbReference>
<dbReference type="PROSITE" id="PS50244">
    <property type="entry name" value="S5A_REDUCTASE"/>
    <property type="match status" value="1"/>
</dbReference>
<accession>A0A847S2D4</accession>